<dbReference type="RefSeq" id="WP_006892170.1">
    <property type="nucleotide sequence ID" value="NZ_JH109152.1"/>
</dbReference>
<dbReference type="EMBL" id="JH109152">
    <property type="protein sequence ID" value="EGW23850.1"/>
    <property type="molecule type" value="Genomic_DNA"/>
</dbReference>
<dbReference type="AlphaFoldDB" id="G3IS82"/>
<dbReference type="STRING" id="697282.Mettu_2716"/>
<evidence type="ECO:0000313" key="3">
    <source>
        <dbReference type="Proteomes" id="UP000004664"/>
    </source>
</evidence>
<protein>
    <submittedName>
        <fullName evidence="2">PilT protein domain protein</fullName>
    </submittedName>
</protein>
<dbReference type="eggNOG" id="COG5573">
    <property type="taxonomic scope" value="Bacteria"/>
</dbReference>
<dbReference type="SUPFAM" id="SSF88723">
    <property type="entry name" value="PIN domain-like"/>
    <property type="match status" value="1"/>
</dbReference>
<name>G3IS82_METTV</name>
<dbReference type="InterPro" id="IPR029060">
    <property type="entry name" value="PIN-like_dom_sf"/>
</dbReference>
<keyword evidence="3" id="KW-1185">Reference proteome</keyword>
<gene>
    <name evidence="2" type="ORF">Mettu_2716</name>
</gene>
<evidence type="ECO:0000259" key="1">
    <source>
        <dbReference type="Pfam" id="PF01850"/>
    </source>
</evidence>
<proteinExistence type="predicted"/>
<dbReference type="Gene3D" id="3.40.50.1010">
    <property type="entry name" value="5'-nuclease"/>
    <property type="match status" value="1"/>
</dbReference>
<dbReference type="Proteomes" id="UP000004664">
    <property type="component" value="Unassembled WGS sequence"/>
</dbReference>
<feature type="domain" description="PIN" evidence="1">
    <location>
        <begin position="7"/>
        <end position="116"/>
    </location>
</feature>
<accession>G3IS82</accession>
<organism evidence="2 3">
    <name type="scientific">Methylobacter tundripaludum (strain ATCC BAA-1195 / DSM 17260 / SV96)</name>
    <dbReference type="NCBI Taxonomy" id="697282"/>
    <lineage>
        <taxon>Bacteria</taxon>
        <taxon>Pseudomonadati</taxon>
        <taxon>Pseudomonadota</taxon>
        <taxon>Gammaproteobacteria</taxon>
        <taxon>Methylococcales</taxon>
        <taxon>Methylococcaceae</taxon>
        <taxon>Methylobacter</taxon>
    </lineage>
</organism>
<dbReference type="InterPro" id="IPR002716">
    <property type="entry name" value="PIN_dom"/>
</dbReference>
<evidence type="ECO:0000313" key="2">
    <source>
        <dbReference type="EMBL" id="EGW23850.1"/>
    </source>
</evidence>
<sequence length="136" mass="14992">MKTDRPFFDTNVLLCLLSEDNRKADRAEAIIALGGIISVQVLNEFASVASRKLGMSYAEIRDVLGTVRAVCQIQALTADTHDQGLDIVERFGFSLYDSMIVSSALQCGCDILYSEDMQHGQEIDGQLMVVNPFLDN</sequence>
<dbReference type="CDD" id="cd18692">
    <property type="entry name" value="PIN_VapC-like"/>
    <property type="match status" value="1"/>
</dbReference>
<dbReference type="OrthoDB" id="9792015at2"/>
<reference evidence="2 3" key="1">
    <citation type="submission" date="2011-06" db="EMBL/GenBank/DDBJ databases">
        <title>Genomic sequence of Methylobacter tundripaludum SV96.</title>
        <authorList>
            <consortium name="US DOE Joint Genome Institute"/>
            <person name="Lucas S."/>
            <person name="Han J."/>
            <person name="Lapidus A."/>
            <person name="Cheng J.-F."/>
            <person name="Goodwin L."/>
            <person name="Pitluck S."/>
            <person name="Held B."/>
            <person name="Detter J.C."/>
            <person name="Han C."/>
            <person name="Tapia R."/>
            <person name="Land M."/>
            <person name="Hauser L."/>
            <person name="Kyrpides N."/>
            <person name="Ivanova N."/>
            <person name="Ovchinnikova G."/>
            <person name="Pagani I."/>
            <person name="Klotz M.G."/>
            <person name="Dispirito A.A."/>
            <person name="Murrell J.C."/>
            <person name="Dunfield P."/>
            <person name="Kalyuzhnaya M.G."/>
            <person name="Svenning M."/>
            <person name="Trotsenko Y.A."/>
            <person name="Stein L.Y."/>
            <person name="Woyke T."/>
        </authorList>
    </citation>
    <scope>NUCLEOTIDE SEQUENCE [LARGE SCALE GENOMIC DNA]</scope>
    <source>
        <strain evidence="3">ATCC BAA-1195 / DSM 17260 / SV96</strain>
    </source>
</reference>
<dbReference type="HOGENOM" id="CLU_128080_1_0_6"/>
<dbReference type="Pfam" id="PF01850">
    <property type="entry name" value="PIN"/>
    <property type="match status" value="1"/>
</dbReference>